<protein>
    <submittedName>
        <fullName evidence="1">Uncharacterized protein</fullName>
    </submittedName>
</protein>
<evidence type="ECO:0000313" key="2">
    <source>
        <dbReference type="Proteomes" id="UP000231134"/>
    </source>
</evidence>
<dbReference type="Proteomes" id="UP000231134">
    <property type="component" value="Unassembled WGS sequence"/>
</dbReference>
<sequence length="132" mass="15183">MALLYQTVSEPPPQNVTSCVPIFSKQITQANAITDYEKRHIGYRPWLGDGYYFWEGFKSHAHHWGKTHCGGAYAIYTLEYIYGDNAGCLNLVDNPDHIELIERIIGVFVKSKSRKPELLSEVIYFFSSFDEK</sequence>
<name>A0A2M9A3D1_9BACT</name>
<gene>
    <name evidence="1" type="ORF">BGX16_0139</name>
</gene>
<evidence type="ECO:0000313" key="1">
    <source>
        <dbReference type="EMBL" id="PJJ40226.1"/>
    </source>
</evidence>
<proteinExistence type="predicted"/>
<dbReference type="RefSeq" id="WP_100424338.1">
    <property type="nucleotide sequence ID" value="NZ_PGEX01000001.1"/>
</dbReference>
<dbReference type="EMBL" id="PGEX01000001">
    <property type="protein sequence ID" value="PJJ40226.1"/>
    <property type="molecule type" value="Genomic_DNA"/>
</dbReference>
<organism evidence="1 2">
    <name type="scientific">Hallerella succinigenes</name>
    <dbReference type="NCBI Taxonomy" id="1896222"/>
    <lineage>
        <taxon>Bacteria</taxon>
        <taxon>Pseudomonadati</taxon>
        <taxon>Fibrobacterota</taxon>
        <taxon>Fibrobacteria</taxon>
        <taxon>Fibrobacterales</taxon>
        <taxon>Fibrobacteraceae</taxon>
        <taxon>Hallerella</taxon>
    </lineage>
</organism>
<reference evidence="1 2" key="1">
    <citation type="submission" date="2017-11" db="EMBL/GenBank/DDBJ databases">
        <title>Animal gut microbial communities from fecal samples from Wisconsin, USA.</title>
        <authorList>
            <person name="Neumann A."/>
        </authorList>
    </citation>
    <scope>NUCLEOTIDE SEQUENCE [LARGE SCALE GENOMIC DNA]</scope>
    <source>
        <strain evidence="1 2">UWS3</strain>
    </source>
</reference>
<keyword evidence="2" id="KW-1185">Reference proteome</keyword>
<dbReference type="AlphaFoldDB" id="A0A2M9A3D1"/>
<accession>A0A2M9A3D1</accession>
<dbReference type="OrthoDB" id="1100007at2"/>
<comment type="caution">
    <text evidence="1">The sequence shown here is derived from an EMBL/GenBank/DDBJ whole genome shotgun (WGS) entry which is preliminary data.</text>
</comment>